<evidence type="ECO:0000313" key="2">
    <source>
        <dbReference type="EMBL" id="GES73875.1"/>
    </source>
</evidence>
<dbReference type="OrthoDB" id="2305046at2759"/>
<dbReference type="Proteomes" id="UP000615446">
    <property type="component" value="Unassembled WGS sequence"/>
</dbReference>
<reference evidence="1 3" key="1">
    <citation type="submission" date="2017-11" db="EMBL/GenBank/DDBJ databases">
        <title>The genome of Rhizophagus clarus HR1 reveals common genetic basis of auxotrophy among arbuscular mycorrhizal fungi.</title>
        <authorList>
            <person name="Kobayashi Y."/>
        </authorList>
    </citation>
    <scope>NUCLEOTIDE SEQUENCE [LARGE SCALE GENOMIC DNA]</scope>
    <source>
        <strain evidence="1 3">HR1</strain>
    </source>
</reference>
<evidence type="ECO:0000313" key="1">
    <source>
        <dbReference type="EMBL" id="GBC06058.1"/>
    </source>
</evidence>
<dbReference type="EMBL" id="BEXD01004048">
    <property type="protein sequence ID" value="GBC06058.1"/>
    <property type="molecule type" value="Genomic_DNA"/>
</dbReference>
<keyword evidence="3" id="KW-1185">Reference proteome</keyword>
<protein>
    <submittedName>
        <fullName evidence="1">Uncharacterized protein</fullName>
    </submittedName>
</protein>
<sequence length="165" mass="19506">MGTTPHNLDLVQVLQFTGFRLFYQPPNDINFYHVTCEMVFQSENSVSCDEDVFDYEFFFQNYHIKCKLLSHYLVVNMLNKEVYNRNFDANELRSKHLLTSYQKLNLELNLREVLPFYLHVPNGNTGSNMIQMNSTFNNQSYLNNNMIDNNSVFNNQITNETLHPQ</sequence>
<comment type="caution">
    <text evidence="1">The sequence shown here is derived from an EMBL/GenBank/DDBJ whole genome shotgun (WGS) entry which is preliminary data.</text>
</comment>
<proteinExistence type="predicted"/>
<gene>
    <name evidence="2" type="ORF">RCL2_000138200</name>
    <name evidence="1" type="ORF">RclHR1_00660012</name>
</gene>
<accession>A0A2Z6RSD6</accession>
<name>A0A2Z6RSD6_9GLOM</name>
<dbReference type="AlphaFoldDB" id="A0A2Z6RSD6"/>
<dbReference type="EMBL" id="BLAL01000011">
    <property type="protein sequence ID" value="GES73875.1"/>
    <property type="molecule type" value="Genomic_DNA"/>
</dbReference>
<reference evidence="2" key="2">
    <citation type="submission" date="2019-10" db="EMBL/GenBank/DDBJ databases">
        <title>Conservation and host-specific expression of non-tandemly repeated heterogenous ribosome RNA gene in arbuscular mycorrhizal fungi.</title>
        <authorList>
            <person name="Maeda T."/>
            <person name="Kobayashi Y."/>
            <person name="Nakagawa T."/>
            <person name="Ezawa T."/>
            <person name="Yamaguchi K."/>
            <person name="Bino T."/>
            <person name="Nishimoto Y."/>
            <person name="Shigenobu S."/>
            <person name="Kawaguchi M."/>
        </authorList>
    </citation>
    <scope>NUCLEOTIDE SEQUENCE</scope>
    <source>
        <strain evidence="2">HR1</strain>
    </source>
</reference>
<organism evidence="1 3">
    <name type="scientific">Rhizophagus clarus</name>
    <dbReference type="NCBI Taxonomy" id="94130"/>
    <lineage>
        <taxon>Eukaryota</taxon>
        <taxon>Fungi</taxon>
        <taxon>Fungi incertae sedis</taxon>
        <taxon>Mucoromycota</taxon>
        <taxon>Glomeromycotina</taxon>
        <taxon>Glomeromycetes</taxon>
        <taxon>Glomerales</taxon>
        <taxon>Glomeraceae</taxon>
        <taxon>Rhizophagus</taxon>
    </lineage>
</organism>
<evidence type="ECO:0000313" key="3">
    <source>
        <dbReference type="Proteomes" id="UP000247702"/>
    </source>
</evidence>
<dbReference type="Proteomes" id="UP000247702">
    <property type="component" value="Unassembled WGS sequence"/>
</dbReference>